<organism evidence="3 4">
    <name type="scientific">Helianthus annuus</name>
    <name type="common">Common sunflower</name>
    <dbReference type="NCBI Taxonomy" id="4232"/>
    <lineage>
        <taxon>Eukaryota</taxon>
        <taxon>Viridiplantae</taxon>
        <taxon>Streptophyta</taxon>
        <taxon>Embryophyta</taxon>
        <taxon>Tracheophyta</taxon>
        <taxon>Spermatophyta</taxon>
        <taxon>Magnoliopsida</taxon>
        <taxon>eudicotyledons</taxon>
        <taxon>Gunneridae</taxon>
        <taxon>Pentapetalae</taxon>
        <taxon>asterids</taxon>
        <taxon>campanulids</taxon>
        <taxon>Asterales</taxon>
        <taxon>Asteraceae</taxon>
        <taxon>Asteroideae</taxon>
        <taxon>Heliantheae alliance</taxon>
        <taxon>Heliantheae</taxon>
        <taxon>Helianthus</taxon>
    </lineage>
</organism>
<feature type="compositionally biased region" description="Basic residues" evidence="1">
    <location>
        <begin position="25"/>
        <end position="34"/>
    </location>
</feature>
<dbReference type="EMBL" id="MNCJ02000316">
    <property type="protein sequence ID" value="KAF5822484.1"/>
    <property type="molecule type" value="Genomic_DNA"/>
</dbReference>
<dbReference type="PANTHER" id="PTHR37173">
    <property type="entry name" value="HYDROXYPROLINE-RICH GLYCOPROTEIN FAMILY PROTEIN"/>
    <property type="match status" value="1"/>
</dbReference>
<dbReference type="GO" id="GO:0017053">
    <property type="term" value="C:transcription repressor complex"/>
    <property type="evidence" value="ECO:0007669"/>
    <property type="project" value="InterPro"/>
</dbReference>
<feature type="region of interest" description="Disordered" evidence="1">
    <location>
        <begin position="111"/>
        <end position="145"/>
    </location>
</feature>
<accession>A0A251VQL9</accession>
<reference evidence="3" key="2">
    <citation type="submission" date="2017-02" db="EMBL/GenBank/DDBJ databases">
        <title>Sunflower complete genome.</title>
        <authorList>
            <person name="Langlade N."/>
            <person name="Munos S."/>
        </authorList>
    </citation>
    <scope>NUCLEOTIDE SEQUENCE [LARGE SCALE GENOMIC DNA]</scope>
    <source>
        <tissue evidence="3">Leaves</tissue>
    </source>
</reference>
<dbReference type="Gramene" id="mRNA:HanXRQr2_Chr01g0027051">
    <property type="protein sequence ID" value="mRNA:HanXRQr2_Chr01g0027051"/>
    <property type="gene ID" value="HanXRQr2_Chr01g0027051"/>
</dbReference>
<feature type="region of interest" description="Disordered" evidence="1">
    <location>
        <begin position="22"/>
        <end position="58"/>
    </location>
</feature>
<dbReference type="AlphaFoldDB" id="A0A251VQL9"/>
<reference evidence="2" key="3">
    <citation type="submission" date="2020-06" db="EMBL/GenBank/DDBJ databases">
        <title>Helianthus annuus Genome sequencing and assembly Release 2.</title>
        <authorList>
            <person name="Gouzy J."/>
            <person name="Langlade N."/>
            <person name="Munos S."/>
        </authorList>
    </citation>
    <scope>NUCLEOTIDE SEQUENCE</scope>
    <source>
        <tissue evidence="2">Leaves</tissue>
    </source>
</reference>
<dbReference type="Proteomes" id="UP000215914">
    <property type="component" value="Chromosome 1"/>
</dbReference>
<reference evidence="2 4" key="1">
    <citation type="journal article" date="2017" name="Nature">
        <title>The sunflower genome provides insights into oil metabolism, flowering and Asterid evolution.</title>
        <authorList>
            <person name="Badouin H."/>
            <person name="Gouzy J."/>
            <person name="Grassa C.J."/>
            <person name="Murat F."/>
            <person name="Staton S.E."/>
            <person name="Cottret L."/>
            <person name="Lelandais-Briere C."/>
            <person name="Owens G.L."/>
            <person name="Carrere S."/>
            <person name="Mayjonade B."/>
            <person name="Legrand L."/>
            <person name="Gill N."/>
            <person name="Kane N.C."/>
            <person name="Bowers J.E."/>
            <person name="Hubner S."/>
            <person name="Bellec A."/>
            <person name="Berard A."/>
            <person name="Berges H."/>
            <person name="Blanchet N."/>
            <person name="Boniface M.C."/>
            <person name="Brunel D."/>
            <person name="Catrice O."/>
            <person name="Chaidir N."/>
            <person name="Claudel C."/>
            <person name="Donnadieu C."/>
            <person name="Faraut T."/>
            <person name="Fievet G."/>
            <person name="Helmstetter N."/>
            <person name="King M."/>
            <person name="Knapp S.J."/>
            <person name="Lai Z."/>
            <person name="Le Paslier M.C."/>
            <person name="Lippi Y."/>
            <person name="Lorenzon L."/>
            <person name="Mandel J.R."/>
            <person name="Marage G."/>
            <person name="Marchand G."/>
            <person name="Marquand E."/>
            <person name="Bret-Mestries E."/>
            <person name="Morien E."/>
            <person name="Nambeesan S."/>
            <person name="Nguyen T."/>
            <person name="Pegot-Espagnet P."/>
            <person name="Pouilly N."/>
            <person name="Raftis F."/>
            <person name="Sallet E."/>
            <person name="Schiex T."/>
            <person name="Thomas J."/>
            <person name="Vandecasteele C."/>
            <person name="Vares D."/>
            <person name="Vear F."/>
            <person name="Vautrin S."/>
            <person name="Crespi M."/>
            <person name="Mangin B."/>
            <person name="Burke J.M."/>
            <person name="Salse J."/>
            <person name="Munos S."/>
            <person name="Vincourt P."/>
            <person name="Rieseberg L.H."/>
            <person name="Langlade N.B."/>
        </authorList>
    </citation>
    <scope>NUCLEOTIDE SEQUENCE [LARGE SCALE GENOMIC DNA]</scope>
    <source>
        <strain evidence="4">cv. SF193</strain>
        <tissue evidence="2">Leaves</tissue>
    </source>
</reference>
<dbReference type="OMA" id="MQLMRAR"/>
<protein>
    <submittedName>
        <fullName evidence="3">Putative proline-rich family protein</fullName>
    </submittedName>
</protein>
<dbReference type="OrthoDB" id="1735564at2759"/>
<dbReference type="PANTHER" id="PTHR37173:SF1">
    <property type="entry name" value="PROLINE-RICH FAMILY PROTEIN"/>
    <property type="match status" value="1"/>
</dbReference>
<dbReference type="EMBL" id="CM007890">
    <property type="protein sequence ID" value="OTG37423.1"/>
    <property type="molecule type" value="Genomic_DNA"/>
</dbReference>
<dbReference type="FunCoup" id="A0A251VQL9">
    <property type="interactions" value="1485"/>
</dbReference>
<name>A0A251VQL9_HELAN</name>
<keyword evidence="4" id="KW-1185">Reference proteome</keyword>
<dbReference type="Pfam" id="PF15306">
    <property type="entry name" value="LIN37"/>
    <property type="match status" value="1"/>
</dbReference>
<dbReference type="InParanoid" id="A0A251VQL9"/>
<sequence>MSSPPPPNPTTATATATADFLKSVARQRPRKHTHPSIYQTFYNPPFPPPPNSSRVLYPVASSGRGFIPNHQHPTSDHNLVPNSDAFPPRPASAYPYHPFASNSDVSGHLGNPSHAKTAAAASANPKVVGPSSVAADNSLKNTRDKNGDDAFVVIRDRKVQVSEGTSLYAQCRSWLKNGLVLEKPPQYVDHVKSLPKPLPASMVEPRNDDDMETEEKTEDVEHLSAKELLQQHVKHAKKVRARLRNQRLQRIERYKDRLALLLPPVVDQQPKTDPTS</sequence>
<evidence type="ECO:0000313" key="4">
    <source>
        <dbReference type="Proteomes" id="UP000215914"/>
    </source>
</evidence>
<evidence type="ECO:0000313" key="3">
    <source>
        <dbReference type="EMBL" id="OTG37423.1"/>
    </source>
</evidence>
<gene>
    <name evidence="3" type="ORF">HannXRQ_Chr01g0018661</name>
    <name evidence="2" type="ORF">HanXRQr2_Chr01g0027051</name>
</gene>
<proteinExistence type="predicted"/>
<dbReference type="InterPro" id="IPR028226">
    <property type="entry name" value="LIN37"/>
</dbReference>
<evidence type="ECO:0000256" key="1">
    <source>
        <dbReference type="SAM" id="MobiDB-lite"/>
    </source>
</evidence>
<evidence type="ECO:0000313" key="2">
    <source>
        <dbReference type="EMBL" id="KAF5822484.1"/>
    </source>
</evidence>